<gene>
    <name evidence="8" type="primary">LOC112689746</name>
</gene>
<evidence type="ECO:0000259" key="6">
    <source>
        <dbReference type="Pfam" id="PF01490"/>
    </source>
</evidence>
<evidence type="ECO:0000313" key="8">
    <source>
        <dbReference type="RefSeq" id="XP_025419363.1"/>
    </source>
</evidence>
<evidence type="ECO:0000256" key="3">
    <source>
        <dbReference type="ARBA" id="ARBA00022989"/>
    </source>
</evidence>
<feature type="domain" description="Amino acid transporter transmembrane" evidence="6">
    <location>
        <begin position="84"/>
        <end position="479"/>
    </location>
</feature>
<dbReference type="RefSeq" id="XP_025419363.1">
    <property type="nucleotide sequence ID" value="XM_025563578.1"/>
</dbReference>
<evidence type="ECO:0000256" key="2">
    <source>
        <dbReference type="ARBA" id="ARBA00022692"/>
    </source>
</evidence>
<sequence length="506" mass="56292">MTDEDGPPALSAADAEQLGEQLFRNQVSPRTVTEGGHVGHLVRGSTGNGQVDYSPRCPACNPLLFDGASVQVTYIDEYVGSGFNTRMSSMFIVGELTGIGMLVAPWAVVKLGWLGFVMLAAFAVATAYSSTCLGTCWLILEERAMENRHYPVRDPYSTIAFHSFGKIASIISTTLINVTLFGAATVYLMLTAEAAHRLFSSSHPEATFCTWLVVFSVSMSSLMFVENPKDSRIVALTALLTALTACYLVIMQILLDIRNQEGNLPMLHDYEWNTDQFFLSYGTILFCYGGAVSFPVVQNEMFKVNRYSRSLITVFSMMAFIFGTIVVISYVAYDVKIEPNLFMSLGDSWCSIAAIGLMIAHLILGFIIIANPLSQQLENLFNTPQESFSFQRFIVRMGMLVAMIFLGQIVPNFNFLVSLIGSSTISFTTFVLPSLFYLKLCVMQHPNWPDRSLPWKARLYFYFVITIGLMGSILSIITAICSLFNLHSYYAPCFWSLMFPAKTFIK</sequence>
<feature type="transmembrane region" description="Helical" evidence="5">
    <location>
        <begin position="416"/>
        <end position="438"/>
    </location>
</feature>
<name>A0A8B8G915_9HEMI</name>
<dbReference type="AlphaFoldDB" id="A0A8B8G915"/>
<evidence type="ECO:0000256" key="4">
    <source>
        <dbReference type="ARBA" id="ARBA00023136"/>
    </source>
</evidence>
<feature type="transmembrane region" description="Helical" evidence="5">
    <location>
        <begin position="233"/>
        <end position="257"/>
    </location>
</feature>
<feature type="transmembrane region" description="Helical" evidence="5">
    <location>
        <begin position="459"/>
        <end position="480"/>
    </location>
</feature>
<dbReference type="Pfam" id="PF01490">
    <property type="entry name" value="Aa_trans"/>
    <property type="match status" value="1"/>
</dbReference>
<feature type="transmembrane region" description="Helical" evidence="5">
    <location>
        <begin position="309"/>
        <end position="332"/>
    </location>
</feature>
<keyword evidence="4 5" id="KW-0472">Membrane</keyword>
<evidence type="ECO:0000256" key="1">
    <source>
        <dbReference type="ARBA" id="ARBA00004141"/>
    </source>
</evidence>
<dbReference type="Proteomes" id="UP000694846">
    <property type="component" value="Unplaced"/>
</dbReference>
<dbReference type="GO" id="GO:0015179">
    <property type="term" value="F:L-amino acid transmembrane transporter activity"/>
    <property type="evidence" value="ECO:0007669"/>
    <property type="project" value="TreeGrafter"/>
</dbReference>
<feature type="transmembrane region" description="Helical" evidence="5">
    <location>
        <begin position="167"/>
        <end position="190"/>
    </location>
</feature>
<accession>A0A8B8G915</accession>
<evidence type="ECO:0000313" key="7">
    <source>
        <dbReference type="Proteomes" id="UP000694846"/>
    </source>
</evidence>
<keyword evidence="3 5" id="KW-1133">Transmembrane helix</keyword>
<dbReference type="OrthoDB" id="655540at2759"/>
<feature type="transmembrane region" description="Helical" evidence="5">
    <location>
        <begin position="114"/>
        <end position="140"/>
    </location>
</feature>
<proteinExistence type="predicted"/>
<keyword evidence="2 5" id="KW-0812">Transmembrane</keyword>
<feature type="transmembrane region" description="Helical" evidence="5">
    <location>
        <begin position="393"/>
        <end position="410"/>
    </location>
</feature>
<comment type="subcellular location">
    <subcellularLocation>
        <location evidence="1">Membrane</location>
        <topology evidence="1">Multi-pass membrane protein</topology>
    </subcellularLocation>
</comment>
<dbReference type="GO" id="GO:0005774">
    <property type="term" value="C:vacuolar membrane"/>
    <property type="evidence" value="ECO:0007669"/>
    <property type="project" value="TreeGrafter"/>
</dbReference>
<reference evidence="8" key="1">
    <citation type="submission" date="2025-08" db="UniProtKB">
        <authorList>
            <consortium name="RefSeq"/>
        </authorList>
    </citation>
    <scope>IDENTIFICATION</scope>
    <source>
        <tissue evidence="8">Whole body</tissue>
    </source>
</reference>
<feature type="transmembrane region" description="Helical" evidence="5">
    <location>
        <begin position="90"/>
        <end position="108"/>
    </location>
</feature>
<dbReference type="PANTHER" id="PTHR22950:SF703">
    <property type="entry name" value="AMINO ACID TRANSPORTER TRANSMEMBRANE DOMAIN-CONTAINING PROTEIN"/>
    <property type="match status" value="1"/>
</dbReference>
<organism evidence="7 8">
    <name type="scientific">Sipha flava</name>
    <name type="common">yellow sugarcane aphid</name>
    <dbReference type="NCBI Taxonomy" id="143950"/>
    <lineage>
        <taxon>Eukaryota</taxon>
        <taxon>Metazoa</taxon>
        <taxon>Ecdysozoa</taxon>
        <taxon>Arthropoda</taxon>
        <taxon>Hexapoda</taxon>
        <taxon>Insecta</taxon>
        <taxon>Pterygota</taxon>
        <taxon>Neoptera</taxon>
        <taxon>Paraneoptera</taxon>
        <taxon>Hemiptera</taxon>
        <taxon>Sternorrhyncha</taxon>
        <taxon>Aphidomorpha</taxon>
        <taxon>Aphidoidea</taxon>
        <taxon>Aphididae</taxon>
        <taxon>Sipha</taxon>
    </lineage>
</organism>
<feature type="transmembrane region" description="Helical" evidence="5">
    <location>
        <begin position="210"/>
        <end position="226"/>
    </location>
</feature>
<feature type="transmembrane region" description="Helical" evidence="5">
    <location>
        <begin position="277"/>
        <end position="297"/>
    </location>
</feature>
<evidence type="ECO:0000256" key="5">
    <source>
        <dbReference type="SAM" id="Phobius"/>
    </source>
</evidence>
<dbReference type="PANTHER" id="PTHR22950">
    <property type="entry name" value="AMINO ACID TRANSPORTER"/>
    <property type="match status" value="1"/>
</dbReference>
<feature type="transmembrane region" description="Helical" evidence="5">
    <location>
        <begin position="352"/>
        <end position="373"/>
    </location>
</feature>
<protein>
    <submittedName>
        <fullName evidence="8">Amino acid transporter AVT1J-like</fullName>
    </submittedName>
</protein>
<dbReference type="InterPro" id="IPR013057">
    <property type="entry name" value="AA_transpt_TM"/>
</dbReference>
<dbReference type="GeneID" id="112689746"/>
<keyword evidence="7" id="KW-1185">Reference proteome</keyword>